<name>A0A350P195_9ALTE</name>
<evidence type="ECO:0000313" key="2">
    <source>
        <dbReference type="Proteomes" id="UP000263517"/>
    </source>
</evidence>
<accession>A0A350P195</accession>
<dbReference type="Proteomes" id="UP000263517">
    <property type="component" value="Unassembled WGS sequence"/>
</dbReference>
<organism evidence="1 2">
    <name type="scientific">Alteromonas australica</name>
    <dbReference type="NCBI Taxonomy" id="589873"/>
    <lineage>
        <taxon>Bacteria</taxon>
        <taxon>Pseudomonadati</taxon>
        <taxon>Pseudomonadota</taxon>
        <taxon>Gammaproteobacteria</taxon>
        <taxon>Alteromonadales</taxon>
        <taxon>Alteromonadaceae</taxon>
        <taxon>Alteromonas/Salinimonas group</taxon>
        <taxon>Alteromonas</taxon>
    </lineage>
</organism>
<evidence type="ECO:0000313" key="1">
    <source>
        <dbReference type="EMBL" id="HAW75062.1"/>
    </source>
</evidence>
<dbReference type="AlphaFoldDB" id="A0A350P195"/>
<sequence>MIHAFLLFVFVGIGEDKRLKSNDMYFRSIDDCVYFAQRLHKQGQTITAYCLPVIVPKETKVY</sequence>
<dbReference type="EMBL" id="DNAN01000170">
    <property type="protein sequence ID" value="HAW75062.1"/>
    <property type="molecule type" value="Genomic_DNA"/>
</dbReference>
<gene>
    <name evidence="1" type="ORF">DCW74_04910</name>
</gene>
<reference evidence="1 2" key="1">
    <citation type="journal article" date="2018" name="Nat. Biotechnol.">
        <title>A standardized bacterial taxonomy based on genome phylogeny substantially revises the tree of life.</title>
        <authorList>
            <person name="Parks D.H."/>
            <person name="Chuvochina M."/>
            <person name="Waite D.W."/>
            <person name="Rinke C."/>
            <person name="Skarshewski A."/>
            <person name="Chaumeil P.A."/>
            <person name="Hugenholtz P."/>
        </authorList>
    </citation>
    <scope>NUCLEOTIDE SEQUENCE [LARGE SCALE GENOMIC DNA]</scope>
    <source>
        <strain evidence="1">UBA11978</strain>
    </source>
</reference>
<comment type="caution">
    <text evidence="1">The sequence shown here is derived from an EMBL/GenBank/DDBJ whole genome shotgun (WGS) entry which is preliminary data.</text>
</comment>
<proteinExistence type="predicted"/>
<protein>
    <submittedName>
        <fullName evidence="1">Uncharacterized protein</fullName>
    </submittedName>
</protein>